<protein>
    <recommendedName>
        <fullName evidence="8">Pseudouridine-5'-phosphate glycosidase</fullName>
    </recommendedName>
</protein>
<dbReference type="InterPro" id="IPR022830">
    <property type="entry name" value="Indigdn_synthA-like"/>
</dbReference>
<dbReference type="OMA" id="MILANHD"/>
<sequence>MILANHDLELGSGMVFAVPIPDSDAANAQVIQEAINRAVQEARSQGVRGKEETPFLLKRITELTRGKSLEANIALIKNNARVGGQMAVALSQLKSKRRA</sequence>
<evidence type="ECO:0000256" key="5">
    <source>
        <dbReference type="ARBA" id="ARBA00023295"/>
    </source>
</evidence>
<keyword evidence="7" id="KW-1185">Reference proteome</keyword>
<proteinExistence type="predicted"/>
<evidence type="ECO:0000256" key="2">
    <source>
        <dbReference type="ARBA" id="ARBA00022801"/>
    </source>
</evidence>
<evidence type="ECO:0008006" key="8">
    <source>
        <dbReference type="Google" id="ProtNLM"/>
    </source>
</evidence>
<dbReference type="GO" id="GO:0005737">
    <property type="term" value="C:cytoplasm"/>
    <property type="evidence" value="ECO:0007669"/>
    <property type="project" value="TreeGrafter"/>
</dbReference>
<keyword evidence="5" id="KW-0326">Glycosidase</keyword>
<keyword evidence="2" id="KW-0378">Hydrolase</keyword>
<keyword evidence="4" id="KW-0456">Lyase</keyword>
<dbReference type="InterPro" id="IPR007342">
    <property type="entry name" value="PsuG"/>
</dbReference>
<evidence type="ECO:0000256" key="3">
    <source>
        <dbReference type="ARBA" id="ARBA00023211"/>
    </source>
</evidence>
<dbReference type="STRING" id="4829.A0A163IUM0"/>
<dbReference type="EMBL" id="LT550334">
    <property type="protein sequence ID" value="SAL95430.1"/>
    <property type="molecule type" value="Genomic_DNA"/>
</dbReference>
<dbReference type="InParanoid" id="A0A163IUM0"/>
<dbReference type="GO" id="GO:0004730">
    <property type="term" value="F:pseudouridylate synthase activity"/>
    <property type="evidence" value="ECO:0007669"/>
    <property type="project" value="InterPro"/>
</dbReference>
<dbReference type="OrthoDB" id="198885at2759"/>
<dbReference type="AlphaFoldDB" id="A0A163IUM0"/>
<evidence type="ECO:0000256" key="4">
    <source>
        <dbReference type="ARBA" id="ARBA00023239"/>
    </source>
</evidence>
<dbReference type="GO" id="GO:0046872">
    <property type="term" value="F:metal ion binding"/>
    <property type="evidence" value="ECO:0007669"/>
    <property type="project" value="UniProtKB-KW"/>
</dbReference>
<dbReference type="Pfam" id="PF04227">
    <property type="entry name" value="Indigoidine_A"/>
    <property type="match status" value="1"/>
</dbReference>
<name>A0A163IUM0_ABSGL</name>
<evidence type="ECO:0000256" key="1">
    <source>
        <dbReference type="ARBA" id="ARBA00022723"/>
    </source>
</evidence>
<dbReference type="GO" id="GO:0016798">
    <property type="term" value="F:hydrolase activity, acting on glycosyl bonds"/>
    <property type="evidence" value="ECO:0007669"/>
    <property type="project" value="UniProtKB-KW"/>
</dbReference>
<keyword evidence="3" id="KW-0464">Manganese</keyword>
<dbReference type="PANTHER" id="PTHR42909">
    <property type="entry name" value="ZGC:136858"/>
    <property type="match status" value="1"/>
</dbReference>
<evidence type="ECO:0000313" key="7">
    <source>
        <dbReference type="Proteomes" id="UP000078561"/>
    </source>
</evidence>
<dbReference type="SUPFAM" id="SSF110581">
    <property type="entry name" value="Indigoidine synthase A-like"/>
    <property type="match status" value="1"/>
</dbReference>
<keyword evidence="1" id="KW-0479">Metal-binding</keyword>
<gene>
    <name evidence="6" type="primary">ABSGL_00759.1 scaffold 958</name>
</gene>
<dbReference type="PANTHER" id="PTHR42909:SF1">
    <property type="entry name" value="CARBOHYDRATE KINASE PFKB DOMAIN-CONTAINING PROTEIN"/>
    <property type="match status" value="1"/>
</dbReference>
<reference evidence="6" key="1">
    <citation type="submission" date="2016-04" db="EMBL/GenBank/DDBJ databases">
        <authorList>
            <person name="Evans L.H."/>
            <person name="Alamgir A."/>
            <person name="Owens N."/>
            <person name="Weber N.D."/>
            <person name="Virtaneva K."/>
            <person name="Barbian K."/>
            <person name="Babar A."/>
            <person name="Rosenke K."/>
        </authorList>
    </citation>
    <scope>NUCLEOTIDE SEQUENCE [LARGE SCALE GENOMIC DNA]</scope>
    <source>
        <strain evidence="6">CBS 101.48</strain>
    </source>
</reference>
<evidence type="ECO:0000313" key="6">
    <source>
        <dbReference type="EMBL" id="SAL95430.1"/>
    </source>
</evidence>
<organism evidence="6">
    <name type="scientific">Absidia glauca</name>
    <name type="common">Pin mould</name>
    <dbReference type="NCBI Taxonomy" id="4829"/>
    <lineage>
        <taxon>Eukaryota</taxon>
        <taxon>Fungi</taxon>
        <taxon>Fungi incertae sedis</taxon>
        <taxon>Mucoromycota</taxon>
        <taxon>Mucoromycotina</taxon>
        <taxon>Mucoromycetes</taxon>
        <taxon>Mucorales</taxon>
        <taxon>Cunninghamellaceae</taxon>
        <taxon>Absidia</taxon>
    </lineage>
</organism>
<accession>A0A163IUM0</accession>
<dbReference type="Proteomes" id="UP000078561">
    <property type="component" value="Unassembled WGS sequence"/>
</dbReference>
<dbReference type="Gene3D" id="3.40.1790.10">
    <property type="entry name" value="Indigoidine synthase domain"/>
    <property type="match status" value="1"/>
</dbReference>